<evidence type="ECO:0000313" key="11">
    <source>
        <dbReference type="Proteomes" id="UP000324767"/>
    </source>
</evidence>
<protein>
    <recommendedName>
        <fullName evidence="9">C2H2-type domain-containing protein</fullName>
    </recommendedName>
</protein>
<dbReference type="GO" id="GO:0008270">
    <property type="term" value="F:zinc ion binding"/>
    <property type="evidence" value="ECO:0007669"/>
    <property type="project" value="UniProtKB-KW"/>
</dbReference>
<evidence type="ECO:0000256" key="1">
    <source>
        <dbReference type="ARBA" id="ARBA00004123"/>
    </source>
</evidence>
<evidence type="ECO:0000256" key="3">
    <source>
        <dbReference type="ARBA" id="ARBA00022771"/>
    </source>
</evidence>
<reference evidence="10 11" key="1">
    <citation type="submission" date="2019-09" db="EMBL/GenBank/DDBJ databases">
        <title>The hologenome of the rock-dwelling lichen Lasallia pustulata.</title>
        <authorList>
            <person name="Greshake Tzovaras B."/>
            <person name="Segers F."/>
            <person name="Bicker A."/>
            <person name="Dal Grande F."/>
            <person name="Otte J."/>
            <person name="Hankeln T."/>
            <person name="Schmitt I."/>
            <person name="Ebersberger I."/>
        </authorList>
    </citation>
    <scope>NUCLEOTIDE SEQUENCE [LARGE SCALE GENOMIC DNA]</scope>
    <source>
        <strain evidence="10">A1-1</strain>
    </source>
</reference>
<dbReference type="EMBL" id="VXIT01000007">
    <property type="protein sequence ID" value="KAA6411587.1"/>
    <property type="molecule type" value="Genomic_DNA"/>
</dbReference>
<name>A0A5M8PRH2_9LECA</name>
<dbReference type="PANTHER" id="PTHR46179">
    <property type="entry name" value="ZINC FINGER PROTEIN"/>
    <property type="match status" value="1"/>
</dbReference>
<organism evidence="10 11">
    <name type="scientific">Lasallia pustulata</name>
    <dbReference type="NCBI Taxonomy" id="136370"/>
    <lineage>
        <taxon>Eukaryota</taxon>
        <taxon>Fungi</taxon>
        <taxon>Dikarya</taxon>
        <taxon>Ascomycota</taxon>
        <taxon>Pezizomycotina</taxon>
        <taxon>Lecanoromycetes</taxon>
        <taxon>OSLEUM clade</taxon>
        <taxon>Umbilicariomycetidae</taxon>
        <taxon>Umbilicariales</taxon>
        <taxon>Umbilicariaceae</taxon>
        <taxon>Lasallia</taxon>
    </lineage>
</organism>
<dbReference type="PANTHER" id="PTHR46179:SF13">
    <property type="entry name" value="C2H2-TYPE DOMAIN-CONTAINING PROTEIN"/>
    <property type="match status" value="1"/>
</dbReference>
<proteinExistence type="predicted"/>
<keyword evidence="3 8" id="KW-0863">Zinc-finger</keyword>
<sequence>MSYVNYHDMVQELEAANPLTSWQSYAPSVQDGAMLSLGNWRSIGNTKYLCLHPDCEHAFDDDLALGAHVTAHFNQTQLPAIAATAGQPRTWGQGVPSPLLTSDDTYKKKCFTDYECPVQDCAYVCRWYLYSTEHFRSHFRRGDKYMCQFEGCGRGSKRWGDLQRHETTHLPGAPKLDCPEIGCQYKGSMGFARRDKLTDHRRNRHGLAAAPRANGGKAQKSAVDASFAASAFTAGSSMAGSI</sequence>
<evidence type="ECO:0000313" key="10">
    <source>
        <dbReference type="EMBL" id="KAA6411587.1"/>
    </source>
</evidence>
<accession>A0A5M8PRH2</accession>
<gene>
    <name evidence="10" type="ORF">FRX48_04867</name>
</gene>
<keyword evidence="2" id="KW-0479">Metal-binding</keyword>
<dbReference type="Gene3D" id="3.30.160.60">
    <property type="entry name" value="Classic Zinc Finger"/>
    <property type="match status" value="1"/>
</dbReference>
<dbReference type="GO" id="GO:0005634">
    <property type="term" value="C:nucleus"/>
    <property type="evidence" value="ECO:0007669"/>
    <property type="project" value="UniProtKB-SubCell"/>
</dbReference>
<comment type="caution">
    <text evidence="10">The sequence shown here is derived from an EMBL/GenBank/DDBJ whole genome shotgun (WGS) entry which is preliminary data.</text>
</comment>
<keyword evidence="5" id="KW-0805">Transcription regulation</keyword>
<evidence type="ECO:0000256" key="2">
    <source>
        <dbReference type="ARBA" id="ARBA00022723"/>
    </source>
</evidence>
<evidence type="ECO:0000256" key="4">
    <source>
        <dbReference type="ARBA" id="ARBA00022833"/>
    </source>
</evidence>
<feature type="domain" description="C2H2-type" evidence="9">
    <location>
        <begin position="145"/>
        <end position="174"/>
    </location>
</feature>
<dbReference type="PROSITE" id="PS00028">
    <property type="entry name" value="ZINC_FINGER_C2H2_1"/>
    <property type="match status" value="1"/>
</dbReference>
<evidence type="ECO:0000256" key="7">
    <source>
        <dbReference type="ARBA" id="ARBA00023242"/>
    </source>
</evidence>
<evidence type="ECO:0000259" key="9">
    <source>
        <dbReference type="PROSITE" id="PS50157"/>
    </source>
</evidence>
<dbReference type="Proteomes" id="UP000324767">
    <property type="component" value="Unassembled WGS sequence"/>
</dbReference>
<keyword evidence="6" id="KW-0804">Transcription</keyword>
<dbReference type="OrthoDB" id="2687452at2759"/>
<dbReference type="GO" id="GO:0006357">
    <property type="term" value="P:regulation of transcription by RNA polymerase II"/>
    <property type="evidence" value="ECO:0007669"/>
    <property type="project" value="TreeGrafter"/>
</dbReference>
<dbReference type="InterPro" id="IPR051061">
    <property type="entry name" value="Zinc_finger_trans_reg"/>
</dbReference>
<keyword evidence="4" id="KW-0862">Zinc</keyword>
<evidence type="ECO:0000256" key="6">
    <source>
        <dbReference type="ARBA" id="ARBA00023163"/>
    </source>
</evidence>
<dbReference type="AlphaFoldDB" id="A0A5M8PRH2"/>
<dbReference type="InterPro" id="IPR013087">
    <property type="entry name" value="Znf_C2H2_type"/>
</dbReference>
<dbReference type="PROSITE" id="PS50157">
    <property type="entry name" value="ZINC_FINGER_C2H2_2"/>
    <property type="match status" value="1"/>
</dbReference>
<evidence type="ECO:0000256" key="5">
    <source>
        <dbReference type="ARBA" id="ARBA00023015"/>
    </source>
</evidence>
<evidence type="ECO:0000256" key="8">
    <source>
        <dbReference type="PROSITE-ProRule" id="PRU00042"/>
    </source>
</evidence>
<keyword evidence="7" id="KW-0539">Nucleus</keyword>
<dbReference type="SMART" id="SM00355">
    <property type="entry name" value="ZnF_C2H2"/>
    <property type="match status" value="4"/>
</dbReference>
<comment type="subcellular location">
    <subcellularLocation>
        <location evidence="1">Nucleus</location>
    </subcellularLocation>
</comment>